<organism evidence="1 2">
    <name type="scientific">Actinomadura monticuli</name>
    <dbReference type="NCBI Taxonomy" id="3097367"/>
    <lineage>
        <taxon>Bacteria</taxon>
        <taxon>Bacillati</taxon>
        <taxon>Actinomycetota</taxon>
        <taxon>Actinomycetes</taxon>
        <taxon>Streptosporangiales</taxon>
        <taxon>Thermomonosporaceae</taxon>
        <taxon>Actinomadura</taxon>
    </lineage>
</organism>
<sequence>MSLPRKTQEQIPVPTPERQEERLAGLARLLDPGVFKTQMSLSGTGQPELRIINRTARQLSESVGVSGEEYVWSWGQVIALVTVPELAAQRISRVLATEEG</sequence>
<dbReference type="Proteomes" id="UP001569963">
    <property type="component" value="Unassembled WGS sequence"/>
</dbReference>
<dbReference type="EMBL" id="JAXCEI010000003">
    <property type="protein sequence ID" value="MFA1538582.1"/>
    <property type="molecule type" value="Genomic_DNA"/>
</dbReference>
<dbReference type="RefSeq" id="WP_371948018.1">
    <property type="nucleotide sequence ID" value="NZ_JAXCEI010000003.1"/>
</dbReference>
<reference evidence="1 2" key="1">
    <citation type="submission" date="2023-11" db="EMBL/GenBank/DDBJ databases">
        <title>Actinomadura monticuli sp. nov., isolated from volcanic ash.</title>
        <authorList>
            <person name="Lee S.D."/>
            <person name="Yang H."/>
            <person name="Kim I.S."/>
        </authorList>
    </citation>
    <scope>NUCLEOTIDE SEQUENCE [LARGE SCALE GENOMIC DNA]</scope>
    <source>
        <strain evidence="1 2">DLS-62</strain>
    </source>
</reference>
<gene>
    <name evidence="1" type="ORF">SM611_06525</name>
</gene>
<accession>A0ABV4Q608</accession>
<protein>
    <submittedName>
        <fullName evidence="1">Uncharacterized protein</fullName>
    </submittedName>
</protein>
<proteinExistence type="predicted"/>
<name>A0ABV4Q608_9ACTN</name>
<evidence type="ECO:0000313" key="2">
    <source>
        <dbReference type="Proteomes" id="UP001569963"/>
    </source>
</evidence>
<evidence type="ECO:0000313" key="1">
    <source>
        <dbReference type="EMBL" id="MFA1538582.1"/>
    </source>
</evidence>
<comment type="caution">
    <text evidence="1">The sequence shown here is derived from an EMBL/GenBank/DDBJ whole genome shotgun (WGS) entry which is preliminary data.</text>
</comment>
<keyword evidence="2" id="KW-1185">Reference proteome</keyword>